<dbReference type="Gene3D" id="3.30.1160.10">
    <property type="entry name" value="Cyanate lyase, C-terminal domain"/>
    <property type="match status" value="1"/>
</dbReference>
<proteinExistence type="predicted"/>
<organism evidence="2 3">
    <name type="scientific">Alteribacillus persepolensis</name>
    <dbReference type="NCBI Taxonomy" id="568899"/>
    <lineage>
        <taxon>Bacteria</taxon>
        <taxon>Bacillati</taxon>
        <taxon>Bacillota</taxon>
        <taxon>Bacilli</taxon>
        <taxon>Bacillales</taxon>
        <taxon>Bacillaceae</taxon>
        <taxon>Alteribacillus</taxon>
    </lineage>
</organism>
<accession>A0A1G8FJD7</accession>
<evidence type="ECO:0000313" key="2">
    <source>
        <dbReference type="EMBL" id="SDH82247.1"/>
    </source>
</evidence>
<keyword evidence="2" id="KW-0456">Lyase</keyword>
<dbReference type="Pfam" id="PF02560">
    <property type="entry name" value="Cyanate_lyase"/>
    <property type="match status" value="1"/>
</dbReference>
<dbReference type="GO" id="GO:0008824">
    <property type="term" value="F:cyanate hydratase activity"/>
    <property type="evidence" value="ECO:0007669"/>
    <property type="project" value="InterPro"/>
</dbReference>
<dbReference type="RefSeq" id="WP_281242354.1">
    <property type="nucleotide sequence ID" value="NZ_FNDK01000012.1"/>
</dbReference>
<dbReference type="STRING" id="568899.SAMN05192534_11262"/>
<protein>
    <submittedName>
        <fullName evidence="2">Cyanate lyase C-terminal domain-containing protein</fullName>
    </submittedName>
</protein>
<dbReference type="AlphaFoldDB" id="A0A1G8FJD7"/>
<dbReference type="PANTHER" id="PTHR34186:SF2">
    <property type="entry name" value="CYANATE HYDRATASE"/>
    <property type="match status" value="1"/>
</dbReference>
<dbReference type="PANTHER" id="PTHR34186">
    <property type="entry name" value="CYANATE HYDRATASE"/>
    <property type="match status" value="1"/>
</dbReference>
<evidence type="ECO:0000313" key="3">
    <source>
        <dbReference type="Proteomes" id="UP000199163"/>
    </source>
</evidence>
<dbReference type="InterPro" id="IPR036581">
    <property type="entry name" value="Cyanate_lyase_C_sf"/>
</dbReference>
<reference evidence="2 3" key="1">
    <citation type="submission" date="2016-10" db="EMBL/GenBank/DDBJ databases">
        <authorList>
            <person name="de Groot N.N."/>
        </authorList>
    </citation>
    <scope>NUCLEOTIDE SEQUENCE [LARGE SCALE GENOMIC DNA]</scope>
    <source>
        <strain evidence="2 3">DSM 21632</strain>
    </source>
</reference>
<keyword evidence="3" id="KW-1185">Reference proteome</keyword>
<name>A0A1G8FJD7_9BACI</name>
<dbReference type="InterPro" id="IPR003712">
    <property type="entry name" value="Cyanate_lyase_C"/>
</dbReference>
<dbReference type="SMART" id="SM01116">
    <property type="entry name" value="Cyanate_lyase"/>
    <property type="match status" value="1"/>
</dbReference>
<feature type="domain" description="Cyanate lyase C-terminal" evidence="1">
    <location>
        <begin position="1"/>
        <end position="35"/>
    </location>
</feature>
<dbReference type="SUPFAM" id="SSF55234">
    <property type="entry name" value="Cyanase C-terminal domain"/>
    <property type="match status" value="1"/>
</dbReference>
<evidence type="ECO:0000259" key="1">
    <source>
        <dbReference type="SMART" id="SM01116"/>
    </source>
</evidence>
<sequence length="58" mass="6584">MSAIDFKIDIEKKEDPNGDRVAITMDGKFLPYKSGKRQLLVHAGHMKETSCLRCCQND</sequence>
<dbReference type="Proteomes" id="UP000199163">
    <property type="component" value="Unassembled WGS sequence"/>
</dbReference>
<dbReference type="InterPro" id="IPR008076">
    <property type="entry name" value="Cyanase"/>
</dbReference>
<gene>
    <name evidence="2" type="ORF">SAMN05192534_11262</name>
</gene>
<dbReference type="EMBL" id="FNDK01000012">
    <property type="protein sequence ID" value="SDH82247.1"/>
    <property type="molecule type" value="Genomic_DNA"/>
</dbReference>